<protein>
    <submittedName>
        <fullName evidence="2">Tyrosine phosphatase family protein</fullName>
    </submittedName>
</protein>
<dbReference type="GO" id="GO:0004721">
    <property type="term" value="F:phosphoprotein phosphatase activity"/>
    <property type="evidence" value="ECO:0007669"/>
    <property type="project" value="InterPro"/>
</dbReference>
<evidence type="ECO:0000256" key="1">
    <source>
        <dbReference type="ARBA" id="ARBA00009580"/>
    </source>
</evidence>
<dbReference type="InterPro" id="IPR026893">
    <property type="entry name" value="Tyr/Ser_Pase_IphP-type"/>
</dbReference>
<dbReference type="eggNOG" id="COG2365">
    <property type="taxonomic scope" value="Bacteria"/>
</dbReference>
<evidence type="ECO:0000313" key="2">
    <source>
        <dbReference type="EMBL" id="SER10621.1"/>
    </source>
</evidence>
<comment type="similarity">
    <text evidence="1">Belongs to the protein-tyrosine phosphatase family.</text>
</comment>
<accession>A0A1H9LGJ8</accession>
<sequence>MASSIMHLAVTNELIKKYTFKDINRLKFGAVLPDAGQKQAGHIKTGLWGYNKKGYDFEFFRSKFGDLMKEDDLYLGYYLHLVQDACYRHFVYDIHHWNSHTPGNVEKLHNDYSIINSYVADKYKLQNDIKVPSEFEKESINEICFYDVNWFMESLDKYFNEVPEGDIFFFTREMADEYIKEAVEACEKELAALKEGKGLITCYDTSWDNMPYSLLETTLNTRDLGGYRIDGTDRLTKYGRVIRSDVANYPSEKDIKFLKDNGIITIIDMRNSEEKERKPHGLANLEGFDYHDIPIEEGSGIPESVEAVPDSYYKIAHSENLAKVFKTIANAKTNVMFNCSAGKDRSGVTSALLLWLCGVRKSDIVYDYMRTKLNNEERFKQIHENFPEIDMNIVIPNENNMYRFFELIEESHGTVQALFEAIGIDAELQAKIVAKMCK</sequence>
<dbReference type="Gene3D" id="3.90.190.10">
    <property type="entry name" value="Protein tyrosine phosphatase superfamily"/>
    <property type="match status" value="1"/>
</dbReference>
<dbReference type="Pfam" id="PF13350">
    <property type="entry name" value="Y_phosphatase3"/>
    <property type="match status" value="1"/>
</dbReference>
<dbReference type="EMBL" id="FOGJ01000002">
    <property type="protein sequence ID" value="SER10621.1"/>
    <property type="molecule type" value="Genomic_DNA"/>
</dbReference>
<reference evidence="2 3" key="1">
    <citation type="submission" date="2016-10" db="EMBL/GenBank/DDBJ databases">
        <authorList>
            <person name="de Groot N.N."/>
        </authorList>
    </citation>
    <scope>NUCLEOTIDE SEQUENCE [LARGE SCALE GENOMIC DNA]</scope>
    <source>
        <strain evidence="2 3">AR40</strain>
    </source>
</reference>
<evidence type="ECO:0000313" key="3">
    <source>
        <dbReference type="Proteomes" id="UP000182584"/>
    </source>
</evidence>
<dbReference type="RefSeq" id="WP_242952662.1">
    <property type="nucleotide sequence ID" value="NZ_FOGJ01000002.1"/>
</dbReference>
<dbReference type="PANTHER" id="PTHR31126:SF1">
    <property type="entry name" value="TYROSINE SPECIFIC PROTEIN PHOSPHATASES DOMAIN-CONTAINING PROTEIN"/>
    <property type="match status" value="1"/>
</dbReference>
<organism evidence="2 3">
    <name type="scientific">Butyrivibrio fibrisolvens</name>
    <dbReference type="NCBI Taxonomy" id="831"/>
    <lineage>
        <taxon>Bacteria</taxon>
        <taxon>Bacillati</taxon>
        <taxon>Bacillota</taxon>
        <taxon>Clostridia</taxon>
        <taxon>Lachnospirales</taxon>
        <taxon>Lachnospiraceae</taxon>
        <taxon>Butyrivibrio</taxon>
    </lineage>
</organism>
<dbReference type="SUPFAM" id="SSF52799">
    <property type="entry name" value="(Phosphotyrosine protein) phosphatases II"/>
    <property type="match status" value="1"/>
</dbReference>
<name>A0A1H9LGJ8_BUTFI</name>
<dbReference type="AlphaFoldDB" id="A0A1H9LGJ8"/>
<dbReference type="PANTHER" id="PTHR31126">
    <property type="entry name" value="TYROSINE-PROTEIN PHOSPHATASE"/>
    <property type="match status" value="1"/>
</dbReference>
<dbReference type="Proteomes" id="UP000182584">
    <property type="component" value="Unassembled WGS sequence"/>
</dbReference>
<proteinExistence type="inferred from homology"/>
<dbReference type="InterPro" id="IPR029021">
    <property type="entry name" value="Prot-tyrosine_phosphatase-like"/>
</dbReference>
<gene>
    <name evidence="2" type="ORF">SAMN04487884_10266</name>
</gene>